<keyword evidence="2" id="KW-1185">Reference proteome</keyword>
<name>A0A0D0GH17_9SPHI</name>
<dbReference type="Pfam" id="PF16022">
    <property type="entry name" value="DUF4783"/>
    <property type="match status" value="1"/>
</dbReference>
<accession>A0A0D0GH17</accession>
<dbReference type="STRING" id="1503925.TH53_21055"/>
<dbReference type="Gene3D" id="3.10.450.50">
    <property type="match status" value="1"/>
</dbReference>
<comment type="caution">
    <text evidence="1">The sequence shown here is derived from an EMBL/GenBank/DDBJ whole genome shotgun (WGS) entry which is preliminary data.</text>
</comment>
<dbReference type="Proteomes" id="UP000032049">
    <property type="component" value="Unassembled WGS sequence"/>
</dbReference>
<dbReference type="InterPro" id="IPR031977">
    <property type="entry name" value="DUF4783"/>
</dbReference>
<protein>
    <recommendedName>
        <fullName evidence="3">DUF4783 domain-containing protein</fullName>
    </recommendedName>
</protein>
<gene>
    <name evidence="1" type="ORF">TH53_21055</name>
</gene>
<sequence>MIRPLLMAAIFVTQLFNPGLLQGDIVDSLSALFKTGNSKEISKSFSPSVELTINEEEDVYTKAQAEQILREFFTKNTPVNSTVVHLINTNPNYRFGILSLSSKNGKFRVAVTLKKTANTFFITELRIEPDK</sequence>
<evidence type="ECO:0000313" key="1">
    <source>
        <dbReference type="EMBL" id="KIO75375.1"/>
    </source>
</evidence>
<organism evidence="1 2">
    <name type="scientific">Pedobacter lusitanus</name>
    <dbReference type="NCBI Taxonomy" id="1503925"/>
    <lineage>
        <taxon>Bacteria</taxon>
        <taxon>Pseudomonadati</taxon>
        <taxon>Bacteroidota</taxon>
        <taxon>Sphingobacteriia</taxon>
        <taxon>Sphingobacteriales</taxon>
        <taxon>Sphingobacteriaceae</taxon>
        <taxon>Pedobacter</taxon>
    </lineage>
</organism>
<dbReference type="EMBL" id="JXRA01000103">
    <property type="protein sequence ID" value="KIO75375.1"/>
    <property type="molecule type" value="Genomic_DNA"/>
</dbReference>
<evidence type="ECO:0000313" key="2">
    <source>
        <dbReference type="Proteomes" id="UP000032049"/>
    </source>
</evidence>
<dbReference type="AlphaFoldDB" id="A0A0D0GH17"/>
<reference evidence="1 2" key="1">
    <citation type="submission" date="2015-01" db="EMBL/GenBank/DDBJ databases">
        <title>Draft genome sequence of Pedobacter sp. NL19 isolated from sludge of an effluent treatment pond in an abandoned uranium mine.</title>
        <authorList>
            <person name="Santos T."/>
            <person name="Caetano T."/>
            <person name="Covas C."/>
            <person name="Cruz A."/>
            <person name="Mendo S."/>
        </authorList>
    </citation>
    <scope>NUCLEOTIDE SEQUENCE [LARGE SCALE GENOMIC DNA]</scope>
    <source>
        <strain evidence="1 2">NL19</strain>
    </source>
</reference>
<evidence type="ECO:0008006" key="3">
    <source>
        <dbReference type="Google" id="ProtNLM"/>
    </source>
</evidence>
<proteinExistence type="predicted"/>